<dbReference type="OrthoDB" id="134475at2"/>
<dbReference type="Gene3D" id="2.60.40.10">
    <property type="entry name" value="Immunoglobulins"/>
    <property type="match status" value="2"/>
</dbReference>
<dbReference type="GO" id="GO:0005975">
    <property type="term" value="P:carbohydrate metabolic process"/>
    <property type="evidence" value="ECO:0007669"/>
    <property type="project" value="UniProtKB-ARBA"/>
</dbReference>
<dbReference type="Pfam" id="PF17802">
    <property type="entry name" value="SpaA"/>
    <property type="match status" value="2"/>
</dbReference>
<dbReference type="InterPro" id="IPR041033">
    <property type="entry name" value="SpaA_PFL_dom_1"/>
</dbReference>
<protein>
    <recommendedName>
        <fullName evidence="2">SpaA-like prealbumin fold domain-containing protein</fullName>
    </recommendedName>
</protein>
<feature type="domain" description="SpaA-like prealbumin fold" evidence="2">
    <location>
        <begin position="1157"/>
        <end position="1256"/>
    </location>
</feature>
<sequence>MVAAQRKMRRSRRTAGIVGMVMSVLLLITGIGAPALAAGNDMSVAISPVDQSVPAGNSITYTVNWQCGSVGASSCDNAKLEVEIPASSPDGILLEIGSYTAVTVNGVSYPVRVEGTGANRKIVWDFPASFSPGKNESVTFTLNTQNWLTPDGTTITPKATFTSSLGSATQEAAPATITADIGVHIVKTKSQPAEERPYLDGEVTYKLEPGYPQQWTSPTSRSAFINFCSANQAGMAAMTDMQIVDQLPAGAVFVRATGDHTYDPQSHTVTWQLGDSHLPRANGAAPSCNYYFADPVFVTVVYPTAVFEDVANTDQKVRNTATVTGKPWLRDNVLSDDAAAEHPLQAGGEGKFTVQKANTYSASNVRGAEFNRGGRAAYSSAAKGYLYSFSVEDEARVAAGVWNLVDMMPCGFTSPTDTTATGCDSPAFTDISFGAVRSVAELKVHWTTNQGRTGVCTIPGSDDEADTTTRFCEGVAPETGISMAAGEWITKFELKDNPLNIGTSGSLLVFGAVNRDLPLDNSAAVANGEYQPHFYNQNPQLPGTGVTPASQHPLWLTVENCTADNTVTWRGGSMSQNDTLVDPDHPGRCGFVRVTRDPVDISTEKRVYNPALSTTVDEQTRQASAQPGDALRVEMLTSRSRWDGATDEQIESKRFTPTLTEILPENLEFAPADSENPLYYSLESPWAGYSEWSRPASAVEAKLGKPRLTVSEVVIDGKTRTKLVVDFPNVPTGGGLLISDPEFSGIADILNVGFDVRVKAATPPATYRNYTLTQAAEAATEYLKCESPGVMVDPKVTDATTNWAPLDRETNGVEGPEADSGCRANKPYTVVLAPGLSAAKQVKGVRDEAFVGSPGIGSTDSTGDALYQIPLQNSGNVELRDVAVYDVLPRVGDTGVRPGADQRGSEFNVFLTGPVTGLPSGAQAEYSKSANPCRGELAGDGTGSHTSAPAGCSDDWTAAEPADWSTVTALRVTFGTRVWQPGESHTISFPARAGGGDGADLTKVAWNNVALAAKRAADGRPVLPTEAPKVGLQLTPDLSWRKVDGLDTDRLLAGSEWTLTPVVADGEEMPPGEWPLTIADCESAGACTGRDTDGASGKFTLSGIPWGEYELRETKAPAGFVALDAPVRVNISEGKLNRATWTYEIGTIANFKPGVDLSWKKTDKEGVLLAGSSWNLVPVDAAGQPVPGGTVISLSDCVADSASECAGHDRDPVAGQFTLTNVPAGTYHLVETQAPAGFVKLDTPIKVTVAGDTEVELGGIVNRQVEVPALPLTGGIGSFLFMLGGGAFLVLMCVFAVRSVRARRLI</sequence>
<evidence type="ECO:0000313" key="3">
    <source>
        <dbReference type="EMBL" id="TQL44082.1"/>
    </source>
</evidence>
<dbReference type="RefSeq" id="WP_141887303.1">
    <property type="nucleotide sequence ID" value="NZ_BAAAUY010000011.1"/>
</dbReference>
<keyword evidence="1" id="KW-1133">Transmembrane helix</keyword>
<gene>
    <name evidence="3" type="ORF">FB468_2125</name>
</gene>
<keyword evidence="4" id="KW-1185">Reference proteome</keyword>
<proteinExistence type="predicted"/>
<dbReference type="Proteomes" id="UP000319094">
    <property type="component" value="Unassembled WGS sequence"/>
</dbReference>
<keyword evidence="1" id="KW-0812">Transmembrane</keyword>
<keyword evidence="1" id="KW-0472">Membrane</keyword>
<name>A0A542Y7K7_9MICO</name>
<reference evidence="3 4" key="1">
    <citation type="submission" date="2019-06" db="EMBL/GenBank/DDBJ databases">
        <title>Sequencing the genomes of 1000 actinobacteria strains.</title>
        <authorList>
            <person name="Klenk H.-P."/>
        </authorList>
    </citation>
    <scope>NUCLEOTIDE SEQUENCE [LARGE SCALE GENOMIC DNA]</scope>
    <source>
        <strain evidence="3 4">DSM 8803</strain>
    </source>
</reference>
<accession>A0A542Y7K7</accession>
<dbReference type="InterPro" id="IPR013783">
    <property type="entry name" value="Ig-like_fold"/>
</dbReference>
<organism evidence="3 4">
    <name type="scientific">Leucobacter komagatae</name>
    <dbReference type="NCBI Taxonomy" id="55969"/>
    <lineage>
        <taxon>Bacteria</taxon>
        <taxon>Bacillati</taxon>
        <taxon>Actinomycetota</taxon>
        <taxon>Actinomycetes</taxon>
        <taxon>Micrococcales</taxon>
        <taxon>Microbacteriaceae</taxon>
        <taxon>Leucobacter</taxon>
    </lineage>
</organism>
<dbReference type="EMBL" id="VFON01000001">
    <property type="protein sequence ID" value="TQL44082.1"/>
    <property type="molecule type" value="Genomic_DNA"/>
</dbReference>
<feature type="domain" description="SpaA-like prealbumin fold" evidence="2">
    <location>
        <begin position="1038"/>
        <end position="1141"/>
    </location>
</feature>
<evidence type="ECO:0000259" key="2">
    <source>
        <dbReference type="Pfam" id="PF17802"/>
    </source>
</evidence>
<comment type="caution">
    <text evidence="3">The sequence shown here is derived from an EMBL/GenBank/DDBJ whole genome shotgun (WGS) entry which is preliminary data.</text>
</comment>
<evidence type="ECO:0000256" key="1">
    <source>
        <dbReference type="SAM" id="Phobius"/>
    </source>
</evidence>
<feature type="transmembrane region" description="Helical" evidence="1">
    <location>
        <begin position="1276"/>
        <end position="1297"/>
    </location>
</feature>
<evidence type="ECO:0000313" key="4">
    <source>
        <dbReference type="Proteomes" id="UP000319094"/>
    </source>
</evidence>